<feature type="region of interest" description="Disordered" evidence="1">
    <location>
        <begin position="54"/>
        <end position="131"/>
    </location>
</feature>
<accession>A0A0D2IPX7</accession>
<proteinExistence type="predicted"/>
<dbReference type="GeneID" id="25294184"/>
<dbReference type="VEuPathDB" id="FungiDB:Z518_06113"/>
<name>A0A0D2IPX7_9EURO</name>
<feature type="compositionally biased region" description="Basic and acidic residues" evidence="1">
    <location>
        <begin position="92"/>
        <end position="103"/>
    </location>
</feature>
<evidence type="ECO:0000256" key="1">
    <source>
        <dbReference type="SAM" id="MobiDB-lite"/>
    </source>
</evidence>
<evidence type="ECO:0008006" key="4">
    <source>
        <dbReference type="Google" id="ProtNLM"/>
    </source>
</evidence>
<organism evidence="2 3">
    <name type="scientific">Rhinocladiella mackenziei CBS 650.93</name>
    <dbReference type="NCBI Taxonomy" id="1442369"/>
    <lineage>
        <taxon>Eukaryota</taxon>
        <taxon>Fungi</taxon>
        <taxon>Dikarya</taxon>
        <taxon>Ascomycota</taxon>
        <taxon>Pezizomycotina</taxon>
        <taxon>Eurotiomycetes</taxon>
        <taxon>Chaetothyriomycetidae</taxon>
        <taxon>Chaetothyriales</taxon>
        <taxon>Herpotrichiellaceae</taxon>
        <taxon>Rhinocladiella</taxon>
    </lineage>
</organism>
<dbReference type="OrthoDB" id="4347799at2759"/>
<keyword evidence="3" id="KW-1185">Reference proteome</keyword>
<dbReference type="AlphaFoldDB" id="A0A0D2IPX7"/>
<gene>
    <name evidence="2" type="ORF">Z518_06113</name>
</gene>
<protein>
    <recommendedName>
        <fullName evidence="4">HAT C-terminal dimerisation domain-containing protein</fullName>
    </recommendedName>
</protein>
<reference evidence="2 3" key="1">
    <citation type="submission" date="2015-01" db="EMBL/GenBank/DDBJ databases">
        <title>The Genome Sequence of Rhinocladiella mackenzie CBS 650.93.</title>
        <authorList>
            <consortium name="The Broad Institute Genomics Platform"/>
            <person name="Cuomo C."/>
            <person name="de Hoog S."/>
            <person name="Gorbushina A."/>
            <person name="Stielow B."/>
            <person name="Teixiera M."/>
            <person name="Abouelleil A."/>
            <person name="Chapman S.B."/>
            <person name="Priest M."/>
            <person name="Young S.K."/>
            <person name="Wortman J."/>
            <person name="Nusbaum C."/>
            <person name="Birren B."/>
        </authorList>
    </citation>
    <scope>NUCLEOTIDE SEQUENCE [LARGE SCALE GENOMIC DNA]</scope>
    <source>
        <strain evidence="2 3">CBS 650.93</strain>
    </source>
</reference>
<dbReference type="HOGENOM" id="CLU_1928746_0_0_1"/>
<dbReference type="SUPFAM" id="SSF53098">
    <property type="entry name" value="Ribonuclease H-like"/>
    <property type="match status" value="1"/>
</dbReference>
<dbReference type="Proteomes" id="UP000053617">
    <property type="component" value="Unassembled WGS sequence"/>
</dbReference>
<dbReference type="InterPro" id="IPR012337">
    <property type="entry name" value="RNaseH-like_sf"/>
</dbReference>
<sequence>MALRILHSIANQAPAERAFSQMNMIHNKLRNRLGNEKTNVLIYIRINEQVLRRKDTQTKRLRLPPRELQQQTQQEQEEEDADDVVARGLDYGNDRKDSDRRGELGANNNKSPSTRVSGGSTTPATARHRQS</sequence>
<dbReference type="RefSeq" id="XP_013272377.1">
    <property type="nucleotide sequence ID" value="XM_013416923.1"/>
</dbReference>
<feature type="compositionally biased region" description="Polar residues" evidence="1">
    <location>
        <begin position="106"/>
        <end position="124"/>
    </location>
</feature>
<evidence type="ECO:0000313" key="2">
    <source>
        <dbReference type="EMBL" id="KIX05241.1"/>
    </source>
</evidence>
<evidence type="ECO:0000313" key="3">
    <source>
        <dbReference type="Proteomes" id="UP000053617"/>
    </source>
</evidence>
<dbReference type="EMBL" id="KN847478">
    <property type="protein sequence ID" value="KIX05241.1"/>
    <property type="molecule type" value="Genomic_DNA"/>
</dbReference>